<name>A4AB30_9GAMM</name>
<dbReference type="InterPro" id="IPR000212">
    <property type="entry name" value="DNA_helicase_UvrD/REP"/>
</dbReference>
<evidence type="ECO:0000313" key="6">
    <source>
        <dbReference type="Proteomes" id="UP000019205"/>
    </source>
</evidence>
<dbReference type="Pfam" id="PF13538">
    <property type="entry name" value="UvrD_C_2"/>
    <property type="match status" value="1"/>
</dbReference>
<feature type="domain" description="UvrD-like helicase C-terminal" evidence="4">
    <location>
        <begin position="506"/>
        <end position="554"/>
    </location>
</feature>
<dbReference type="OrthoDB" id="7066673at2"/>
<dbReference type="HOGENOM" id="CLU_024502_0_0_6"/>
<feature type="domain" description="Helicase/UvrB N-terminal" evidence="2">
    <location>
        <begin position="229"/>
        <end position="292"/>
    </location>
</feature>
<dbReference type="GO" id="GO:0003677">
    <property type="term" value="F:DNA binding"/>
    <property type="evidence" value="ECO:0007669"/>
    <property type="project" value="InterPro"/>
</dbReference>
<organism evidence="5 6">
    <name type="scientific">Congregibacter litoralis KT71</name>
    <dbReference type="NCBI Taxonomy" id="314285"/>
    <lineage>
        <taxon>Bacteria</taxon>
        <taxon>Pseudomonadati</taxon>
        <taxon>Pseudomonadota</taxon>
        <taxon>Gammaproteobacteria</taxon>
        <taxon>Cellvibrionales</taxon>
        <taxon>Halieaceae</taxon>
        <taxon>Congregibacter</taxon>
    </lineage>
</organism>
<gene>
    <name evidence="5" type="ORF">KT71_11394</name>
</gene>
<dbReference type="STRING" id="314285.KT71_11394"/>
<evidence type="ECO:0000259" key="4">
    <source>
        <dbReference type="Pfam" id="PF13538"/>
    </source>
</evidence>
<dbReference type="RefSeq" id="WP_008294712.1">
    <property type="nucleotide sequence ID" value="NZ_CM002299.1"/>
</dbReference>
<comment type="caution">
    <text evidence="5">The sequence shown here is derived from an EMBL/GenBank/DDBJ whole genome shotgun (WGS) entry which is preliminary data.</text>
</comment>
<dbReference type="InterPro" id="IPR027785">
    <property type="entry name" value="UvrD-like_helicase_C"/>
</dbReference>
<reference evidence="5 6" key="2">
    <citation type="journal article" date="2009" name="PLoS ONE">
        <title>The photosynthetic apparatus and its regulation in the aerobic gammaproteobacterium Congregibacter litoralis gen. nov., sp. nov.</title>
        <authorList>
            <person name="Spring S."/>
            <person name="Lunsdorf H."/>
            <person name="Fuchs B.M."/>
            <person name="Tindall B.J."/>
        </authorList>
    </citation>
    <scope>NUCLEOTIDE SEQUENCE [LARGE SCALE GENOMIC DNA]</scope>
    <source>
        <strain evidence="5">KT71</strain>
    </source>
</reference>
<evidence type="ECO:0000313" key="5">
    <source>
        <dbReference type="EMBL" id="EAQ96902.1"/>
    </source>
</evidence>
<dbReference type="EMBL" id="AAOA02000003">
    <property type="protein sequence ID" value="EAQ96902.1"/>
    <property type="molecule type" value="Genomic_DNA"/>
</dbReference>
<dbReference type="GO" id="GO:0043138">
    <property type="term" value="F:3'-5' DNA helicase activity"/>
    <property type="evidence" value="ECO:0007669"/>
    <property type="project" value="TreeGrafter"/>
</dbReference>
<dbReference type="GO" id="GO:0016787">
    <property type="term" value="F:hydrolase activity"/>
    <property type="evidence" value="ECO:0007669"/>
    <property type="project" value="InterPro"/>
</dbReference>
<dbReference type="SUPFAM" id="SSF52540">
    <property type="entry name" value="P-loop containing nucleoside triphosphate hydrolases"/>
    <property type="match status" value="1"/>
</dbReference>
<dbReference type="Pfam" id="PF08378">
    <property type="entry name" value="NERD"/>
    <property type="match status" value="1"/>
</dbReference>
<dbReference type="PANTHER" id="PTHR11070:SF2">
    <property type="entry name" value="ATP-DEPENDENT DNA HELICASE SRS2"/>
    <property type="match status" value="1"/>
</dbReference>
<accession>A4AB30</accession>
<protein>
    <recommendedName>
        <fullName evidence="1">DNA 3'-5' helicase II</fullName>
    </recommendedName>
</protein>
<proteinExistence type="predicted"/>
<evidence type="ECO:0000256" key="1">
    <source>
        <dbReference type="ARBA" id="ARBA00034923"/>
    </source>
</evidence>
<dbReference type="PANTHER" id="PTHR11070">
    <property type="entry name" value="UVRD / RECB / PCRA DNA HELICASE FAMILY MEMBER"/>
    <property type="match status" value="1"/>
</dbReference>
<dbReference type="Pfam" id="PF04851">
    <property type="entry name" value="ResIII"/>
    <property type="match status" value="1"/>
</dbReference>
<dbReference type="GO" id="GO:0005524">
    <property type="term" value="F:ATP binding"/>
    <property type="evidence" value="ECO:0007669"/>
    <property type="project" value="InterPro"/>
</dbReference>
<dbReference type="Proteomes" id="UP000019205">
    <property type="component" value="Chromosome"/>
</dbReference>
<sequence>MARLIPKVAIQEIGVKSERDTAKYLVDLLPNDCIVYHSYPWLKTDRNDRGNTTLREGETDFVIILPTHGMLVLEVKGGEITYDDETRQWSRILDSGRLKPIQDPFEQVRRNMHYLEDAIKRRGYQGATNLPFTYGYAVVFPDCEYRGPAPPGSEASVIFSASDLPFIDRRIMSALGQWSRREKVSPLSPDDIRKITKAISPAFDLLPVLFRKLEEQEEKLFRLTTEQRNLLNFLGSRKRACIEGVAGSGKTMLAQAQAEKFAEAGKTTLFVCYNKNLAAWIRESIPDCYSDLIVVRHFHALCSEWVRKAGMSFSPPKNGAEQFWREKAADELMDAIDMLPERFDAVIVDEGQDFYPNWWMPLEMINANGEEGSMYVFYDPRQNLYLDQVGSLPALGEPFELPTNCRNTRLIARRCAEILSVDVPTRDDAPLGEEPILVSVELGYDVKKRVERYLRTWIKDGKLEPRQVAILSPNTKARSSLKSLTSIMGILVTDDLTQWKENNGVLFSTVKGFKGLEADAVILIDVPQETQGSHFTASDYYVACSRAKHLLVVIENEGD</sequence>
<keyword evidence="6" id="KW-1185">Reference proteome</keyword>
<dbReference type="AlphaFoldDB" id="A4AB30"/>
<reference evidence="5 6" key="1">
    <citation type="journal article" date="2007" name="Proc. Natl. Acad. Sci. U.S.A.">
        <title>Characterization of a marine gammaproteobacterium capable of aerobic anoxygenic photosynthesis.</title>
        <authorList>
            <person name="Fuchs B.M."/>
            <person name="Spring S."/>
            <person name="Teeling H."/>
            <person name="Quast C."/>
            <person name="Wulf J."/>
            <person name="Schattenhofer M."/>
            <person name="Yan S."/>
            <person name="Ferriera S."/>
            <person name="Johnson J."/>
            <person name="Glockner F.O."/>
            <person name="Amann R."/>
        </authorList>
    </citation>
    <scope>NUCLEOTIDE SEQUENCE [LARGE SCALE GENOMIC DNA]</scope>
    <source>
        <strain evidence="5">KT71</strain>
    </source>
</reference>
<dbReference type="InterPro" id="IPR011528">
    <property type="entry name" value="NERD"/>
</dbReference>
<dbReference type="Gene3D" id="3.40.50.300">
    <property type="entry name" value="P-loop containing nucleotide triphosphate hydrolases"/>
    <property type="match status" value="2"/>
</dbReference>
<evidence type="ECO:0000259" key="3">
    <source>
        <dbReference type="Pfam" id="PF08378"/>
    </source>
</evidence>
<dbReference type="InterPro" id="IPR006935">
    <property type="entry name" value="Helicase/UvrB_N"/>
</dbReference>
<evidence type="ECO:0000259" key="2">
    <source>
        <dbReference type="Pfam" id="PF04851"/>
    </source>
</evidence>
<feature type="domain" description="NERD" evidence="3">
    <location>
        <begin position="14"/>
        <end position="124"/>
    </location>
</feature>
<dbReference type="InterPro" id="IPR027417">
    <property type="entry name" value="P-loop_NTPase"/>
</dbReference>
<dbReference type="GO" id="GO:0000725">
    <property type="term" value="P:recombinational repair"/>
    <property type="evidence" value="ECO:0007669"/>
    <property type="project" value="TreeGrafter"/>
</dbReference>
<dbReference type="eggNOG" id="COG0210">
    <property type="taxonomic scope" value="Bacteria"/>
</dbReference>